<dbReference type="Proteomes" id="UP000199017">
    <property type="component" value="Unassembled WGS sequence"/>
</dbReference>
<dbReference type="STRING" id="930129.SAMN05216352_11175"/>
<feature type="region of interest" description="Disordered" evidence="1">
    <location>
        <begin position="25"/>
        <end position="55"/>
    </location>
</feature>
<evidence type="ECO:0000256" key="1">
    <source>
        <dbReference type="SAM" id="MobiDB-lite"/>
    </source>
</evidence>
<sequence>MDKLQKGQTDKTNYRMDVDRMINEGMAGGTVNPKYENFQIDGARKLDKEEPPSHN</sequence>
<evidence type="ECO:0000313" key="2">
    <source>
        <dbReference type="EMBL" id="SDI74283.1"/>
    </source>
</evidence>
<gene>
    <name evidence="2" type="ORF">SAMN05216352_11175</name>
</gene>
<evidence type="ECO:0000313" key="3">
    <source>
        <dbReference type="Proteomes" id="UP000199017"/>
    </source>
</evidence>
<feature type="compositionally biased region" description="Basic and acidic residues" evidence="1">
    <location>
        <begin position="42"/>
        <end position="55"/>
    </location>
</feature>
<reference evidence="2 3" key="1">
    <citation type="submission" date="2016-10" db="EMBL/GenBank/DDBJ databases">
        <authorList>
            <person name="de Groot N.N."/>
        </authorList>
    </citation>
    <scope>NUCLEOTIDE SEQUENCE [LARGE SCALE GENOMIC DNA]</scope>
    <source>
        <strain evidence="3">P4B,CCM 7963,CECT 7998,DSM 25260,IBRC-M 10614,KCTC 13821</strain>
    </source>
</reference>
<dbReference type="AlphaFoldDB" id="A0A1G8N297"/>
<dbReference type="RefSeq" id="WP_170031462.1">
    <property type="nucleotide sequence ID" value="NZ_FNDU01000011.1"/>
</dbReference>
<dbReference type="EMBL" id="FNDU01000011">
    <property type="protein sequence ID" value="SDI74283.1"/>
    <property type="molecule type" value="Genomic_DNA"/>
</dbReference>
<organism evidence="2 3">
    <name type="scientific">Alteribacillus bidgolensis</name>
    <dbReference type="NCBI Taxonomy" id="930129"/>
    <lineage>
        <taxon>Bacteria</taxon>
        <taxon>Bacillati</taxon>
        <taxon>Bacillota</taxon>
        <taxon>Bacilli</taxon>
        <taxon>Bacillales</taxon>
        <taxon>Bacillaceae</taxon>
        <taxon>Alteribacillus</taxon>
    </lineage>
</organism>
<keyword evidence="3" id="KW-1185">Reference proteome</keyword>
<protein>
    <submittedName>
        <fullName evidence="2">Uncharacterized protein</fullName>
    </submittedName>
</protein>
<proteinExistence type="predicted"/>
<name>A0A1G8N297_9BACI</name>
<accession>A0A1G8N297</accession>